<feature type="region of interest" description="Disordered" evidence="2">
    <location>
        <begin position="1"/>
        <end position="96"/>
    </location>
</feature>
<reference evidence="3 4" key="1">
    <citation type="journal article" name="Nat. Commun.">
        <title>Undinarchaeota illuminate DPANN phylogeny and the impact of gene transfer on archaeal evolution.</title>
        <authorList>
            <person name="Dombrowski N."/>
            <person name="Williams T.A."/>
            <person name="Sun J."/>
            <person name="Woodcroft B.J."/>
            <person name="Lee J.H."/>
            <person name="Minh B.Q."/>
            <person name="Rinke C."/>
            <person name="Spang A."/>
        </authorList>
    </citation>
    <scope>NUCLEOTIDE SEQUENCE [LARGE SCALE GENOMIC DNA]</scope>
    <source>
        <strain evidence="3">MAG_bin1129</strain>
    </source>
</reference>
<comment type="caution">
    <text evidence="3">The sequence shown here is derived from an EMBL/GenBank/DDBJ whole genome shotgun (WGS) entry which is preliminary data.</text>
</comment>
<dbReference type="EMBL" id="DVAB01000035">
    <property type="protein sequence ID" value="HIK00720.1"/>
    <property type="molecule type" value="Genomic_DNA"/>
</dbReference>
<name>A0A832V5N7_9ARCH</name>
<keyword evidence="1" id="KW-0175">Coiled coil</keyword>
<evidence type="ECO:0000313" key="3">
    <source>
        <dbReference type="EMBL" id="HIK00720.1"/>
    </source>
</evidence>
<protein>
    <submittedName>
        <fullName evidence="3">Uncharacterized protein</fullName>
    </submittedName>
</protein>
<dbReference type="Proteomes" id="UP000646946">
    <property type="component" value="Unassembled WGS sequence"/>
</dbReference>
<organism evidence="3 4">
    <name type="scientific">Candidatus Naiadarchaeum limnaeum</name>
    <dbReference type="NCBI Taxonomy" id="2756139"/>
    <lineage>
        <taxon>Archaea</taxon>
        <taxon>Candidatus Undinarchaeota</taxon>
        <taxon>Candidatus Undinarchaeia</taxon>
        <taxon>Candidatus Naiadarchaeales</taxon>
        <taxon>Candidatus Naiadarchaeaceae</taxon>
        <taxon>Candidatus Naiadarchaeum</taxon>
    </lineage>
</organism>
<evidence type="ECO:0000313" key="4">
    <source>
        <dbReference type="Proteomes" id="UP000646946"/>
    </source>
</evidence>
<evidence type="ECO:0000256" key="1">
    <source>
        <dbReference type="SAM" id="Coils"/>
    </source>
</evidence>
<feature type="compositionally biased region" description="Acidic residues" evidence="2">
    <location>
        <begin position="38"/>
        <end position="48"/>
    </location>
</feature>
<gene>
    <name evidence="3" type="ORF">H1016_04220</name>
</gene>
<proteinExistence type="predicted"/>
<sequence>MVSLFGKKKKPEEELPPMETYPAEEQGIREQVGYPPEEGYEEPPEGIETEPSPEAPQYEYPQEGGPFAEAEVPPGEYPEFLPQAGAPEAPPMEGGVYTTEDVEKIAREVADEVRKEFGEKLKNLNDELDELRKMEHEIEKMYTTFEKLNEKYADLEDEISELPTKNQKDLDEIKATINSMNQIMSSALPALIKEVRDLKPPPK</sequence>
<dbReference type="AlphaFoldDB" id="A0A832V5N7"/>
<dbReference type="Gene3D" id="1.20.120.1270">
    <property type="entry name" value="CagA exotoxin domain III"/>
    <property type="match status" value="1"/>
</dbReference>
<keyword evidence="4" id="KW-1185">Reference proteome</keyword>
<feature type="coiled-coil region" evidence="1">
    <location>
        <begin position="107"/>
        <end position="165"/>
    </location>
</feature>
<accession>A0A832V5N7</accession>
<evidence type="ECO:0000256" key="2">
    <source>
        <dbReference type="SAM" id="MobiDB-lite"/>
    </source>
</evidence>